<organism evidence="7">
    <name type="scientific">Saccharomyces cerevisiae</name>
    <name type="common">Baker's yeast</name>
    <dbReference type="NCBI Taxonomy" id="4932"/>
    <lineage>
        <taxon>Eukaryota</taxon>
        <taxon>Fungi</taxon>
        <taxon>Dikarya</taxon>
        <taxon>Ascomycota</taxon>
        <taxon>Saccharomycotina</taxon>
        <taxon>Saccharomycetes</taxon>
        <taxon>Saccharomycetales</taxon>
        <taxon>Saccharomycetaceae</taxon>
        <taxon>Saccharomyces</taxon>
    </lineage>
</organism>
<protein>
    <submittedName>
        <fullName evidence="7">PMS1</fullName>
    </submittedName>
</protein>
<evidence type="ECO:0000313" key="3">
    <source>
        <dbReference type="EMBL" id="AAM00557.1"/>
    </source>
</evidence>
<dbReference type="MINT" id="Q7LM79"/>
<evidence type="ECO:0000313" key="6">
    <source>
        <dbReference type="EMBL" id="AAM00587.1"/>
    </source>
</evidence>
<dbReference type="AlphaFoldDB" id="Q7LM79"/>
<evidence type="ECO:0000313" key="1">
    <source>
        <dbReference type="EMBL" id="AAM00527.1"/>
    </source>
</evidence>
<dbReference type="EMBL" id="AF458972">
    <property type="protein sequence ID" value="AAM00539.1"/>
    <property type="molecule type" value="Genomic_DNA"/>
</dbReference>
<sequence>MFHHIENLLIETEKRCKQKEQRYML</sequence>
<accession>Q7LM79</accession>
<proteinExistence type="predicted"/>
<dbReference type="EMBL" id="AF458978">
    <property type="protein sequence ID" value="AAM00575.1"/>
    <property type="molecule type" value="Genomic_DNA"/>
</dbReference>
<reference evidence="7" key="1">
    <citation type="journal article" date="2002" name="Nature">
        <title>Dissecting the architecture of a quantitative trait locus in yeast.</title>
        <authorList>
            <person name="Steinmetz L.M."/>
            <person name="Sinha H."/>
            <person name="Richards D.R."/>
            <person name="Spiegelman J.I."/>
            <person name="Oefner P.J."/>
            <person name="McCusker J.H."/>
            <person name="Davis R.W."/>
        </authorList>
    </citation>
    <scope>NUCLEOTIDE SEQUENCE</scope>
    <source>
        <strain evidence="4">YJM1129</strain>
        <strain evidence="5">YJM269</strain>
        <strain evidence="6">YJM270</strain>
        <strain evidence="1">YJM280</strain>
        <strain evidence="2">YJM326</strain>
        <strain evidence="7">YJM627</strain>
        <strain evidence="3">YJM789</strain>
    </source>
</reference>
<dbReference type="EMBL" id="AF458981">
    <property type="protein sequence ID" value="AAM00593.1"/>
    <property type="molecule type" value="Genomic_DNA"/>
</dbReference>
<gene>
    <name evidence="7" type="primary">YNL082W</name>
</gene>
<dbReference type="EMBL" id="AF458975">
    <property type="protein sequence ID" value="AAM00557.1"/>
    <property type="molecule type" value="Genomic_DNA"/>
</dbReference>
<dbReference type="EMBL" id="AF458970">
    <property type="protein sequence ID" value="AAM00527.1"/>
    <property type="molecule type" value="Genomic_DNA"/>
</dbReference>
<dbReference type="EMBL" id="AF458980">
    <property type="protein sequence ID" value="AAM00587.1"/>
    <property type="molecule type" value="Genomic_DNA"/>
</dbReference>
<evidence type="ECO:0000313" key="4">
    <source>
        <dbReference type="EMBL" id="AAM00575.1"/>
    </source>
</evidence>
<evidence type="ECO:0000313" key="7">
    <source>
        <dbReference type="EMBL" id="AAM00593.1"/>
    </source>
</evidence>
<name>Q7LM79_YEASX</name>
<evidence type="ECO:0000313" key="5">
    <source>
        <dbReference type="EMBL" id="AAM00581.1"/>
    </source>
</evidence>
<dbReference type="EMBL" id="AF458979">
    <property type="protein sequence ID" value="AAM00581.1"/>
    <property type="molecule type" value="Genomic_DNA"/>
</dbReference>
<evidence type="ECO:0000313" key="2">
    <source>
        <dbReference type="EMBL" id="AAM00539.1"/>
    </source>
</evidence>